<dbReference type="PANTHER" id="PTHR30537">
    <property type="entry name" value="HTH-TYPE TRANSCRIPTIONAL REGULATOR"/>
    <property type="match status" value="1"/>
</dbReference>
<dbReference type="AlphaFoldDB" id="A0AAJ3K6L0"/>
<evidence type="ECO:0000256" key="4">
    <source>
        <dbReference type="ARBA" id="ARBA00023163"/>
    </source>
</evidence>
<evidence type="ECO:0000256" key="2">
    <source>
        <dbReference type="ARBA" id="ARBA00023015"/>
    </source>
</evidence>
<dbReference type="Proteomes" id="UP000188998">
    <property type="component" value="Unassembled WGS sequence"/>
</dbReference>
<evidence type="ECO:0000256" key="1">
    <source>
        <dbReference type="ARBA" id="ARBA00009437"/>
    </source>
</evidence>
<dbReference type="Gene3D" id="3.40.190.290">
    <property type="match status" value="1"/>
</dbReference>
<dbReference type="SUPFAM" id="SSF53850">
    <property type="entry name" value="Periplasmic binding protein-like II"/>
    <property type="match status" value="1"/>
</dbReference>
<keyword evidence="2" id="KW-0805">Transcription regulation</keyword>
<feature type="domain" description="HTH lysR-type" evidence="5">
    <location>
        <begin position="4"/>
        <end position="61"/>
    </location>
</feature>
<dbReference type="RefSeq" id="WP_069029788.1">
    <property type="nucleotide sequence ID" value="NZ_BBXJ01000001.1"/>
</dbReference>
<dbReference type="GO" id="GO:0003700">
    <property type="term" value="F:DNA-binding transcription factor activity"/>
    <property type="evidence" value="ECO:0007669"/>
    <property type="project" value="InterPro"/>
</dbReference>
<evidence type="ECO:0000256" key="3">
    <source>
        <dbReference type="ARBA" id="ARBA00023125"/>
    </source>
</evidence>
<dbReference type="Pfam" id="PF00126">
    <property type="entry name" value="HTH_1"/>
    <property type="match status" value="1"/>
</dbReference>
<keyword evidence="7" id="KW-1185">Reference proteome</keyword>
<dbReference type="InterPro" id="IPR036388">
    <property type="entry name" value="WH-like_DNA-bd_sf"/>
</dbReference>
<dbReference type="EMBL" id="MLAB01000005">
    <property type="protein sequence ID" value="OOF73198.1"/>
    <property type="molecule type" value="Genomic_DNA"/>
</dbReference>
<comment type="caution">
    <text evidence="6">The sequence shown here is derived from an EMBL/GenBank/DDBJ whole genome shotgun (WGS) entry which is preliminary data.</text>
</comment>
<protein>
    <recommendedName>
        <fullName evidence="5">HTH lysR-type domain-containing protein</fullName>
    </recommendedName>
</protein>
<dbReference type="SUPFAM" id="SSF46785">
    <property type="entry name" value="Winged helix' DNA-binding domain"/>
    <property type="match status" value="1"/>
</dbReference>
<evidence type="ECO:0000313" key="6">
    <source>
        <dbReference type="EMBL" id="OOF73198.1"/>
    </source>
</evidence>
<dbReference type="Pfam" id="PF03466">
    <property type="entry name" value="LysR_substrate"/>
    <property type="match status" value="1"/>
</dbReference>
<evidence type="ECO:0000313" key="7">
    <source>
        <dbReference type="Proteomes" id="UP000188998"/>
    </source>
</evidence>
<comment type="similarity">
    <text evidence="1">Belongs to the LysR transcriptional regulatory family.</text>
</comment>
<dbReference type="GO" id="GO:0006351">
    <property type="term" value="P:DNA-templated transcription"/>
    <property type="evidence" value="ECO:0007669"/>
    <property type="project" value="TreeGrafter"/>
</dbReference>
<accession>A0AAJ3K6L0</accession>
<proteinExistence type="inferred from homology"/>
<sequence>MALDKLEVMQAFCRIVETGNFKNASEDLNIATTTLSGQIQSLENHLGIKLLHRTTRRVSPTADGLQYYQRILPLLDEIEEINREIQQQNHISGLLKVEMPSPIADHLIVPNLPSFLQKYPNLRFEIGSSERVVDLINEGVDCAIRGGVITDDSLVVKMIGQMPFCLCATPDYLRQHMPITNAEDLEQHSYLAFKFAATGKVAKVYVAAEVINQVKDDMLFHKTPDQTYNNAQTYYRALLAGLGIGYAPKAFAAPYLASGELVEILKDYPLQAMPLSFVYPYSRYTPKRVKIFLEWVEELIERHSVWQKEK</sequence>
<name>A0AAJ3K6L0_9PAST</name>
<gene>
    <name evidence="6" type="ORF">BKG90_01795</name>
</gene>
<dbReference type="FunFam" id="1.10.10.10:FF:000001">
    <property type="entry name" value="LysR family transcriptional regulator"/>
    <property type="match status" value="1"/>
</dbReference>
<dbReference type="PANTHER" id="PTHR30537:SF72">
    <property type="entry name" value="LYSR FAMILY TRANSCRIPTIONAL REGULATOR"/>
    <property type="match status" value="1"/>
</dbReference>
<keyword evidence="3" id="KW-0238">DNA-binding</keyword>
<dbReference type="InterPro" id="IPR058163">
    <property type="entry name" value="LysR-type_TF_proteobact-type"/>
</dbReference>
<evidence type="ECO:0000259" key="5">
    <source>
        <dbReference type="PROSITE" id="PS50931"/>
    </source>
</evidence>
<dbReference type="Gene3D" id="1.10.10.10">
    <property type="entry name" value="Winged helix-like DNA-binding domain superfamily/Winged helix DNA-binding domain"/>
    <property type="match status" value="1"/>
</dbReference>
<keyword evidence="4" id="KW-0804">Transcription</keyword>
<dbReference type="PROSITE" id="PS50931">
    <property type="entry name" value="HTH_LYSR"/>
    <property type="match status" value="1"/>
</dbReference>
<reference evidence="6 7" key="1">
    <citation type="submission" date="2016-10" db="EMBL/GenBank/DDBJ databases">
        <title>Rodentibacter gen. nov. and new species.</title>
        <authorList>
            <person name="Christensen H."/>
        </authorList>
    </citation>
    <scope>NUCLEOTIDE SEQUENCE [LARGE SCALE GENOMIC DNA]</scope>
    <source>
        <strain evidence="6 7">199137021</strain>
    </source>
</reference>
<organism evidence="6 7">
    <name type="scientific">Rodentibacter caecimuris</name>
    <dbReference type="NCBI Taxonomy" id="1796644"/>
    <lineage>
        <taxon>Bacteria</taxon>
        <taxon>Pseudomonadati</taxon>
        <taxon>Pseudomonadota</taxon>
        <taxon>Gammaproteobacteria</taxon>
        <taxon>Pasteurellales</taxon>
        <taxon>Pasteurellaceae</taxon>
        <taxon>Rodentibacter</taxon>
    </lineage>
</organism>
<dbReference type="InterPro" id="IPR036390">
    <property type="entry name" value="WH_DNA-bd_sf"/>
</dbReference>
<dbReference type="GO" id="GO:0043565">
    <property type="term" value="F:sequence-specific DNA binding"/>
    <property type="evidence" value="ECO:0007669"/>
    <property type="project" value="TreeGrafter"/>
</dbReference>
<dbReference type="InterPro" id="IPR000847">
    <property type="entry name" value="LysR_HTH_N"/>
</dbReference>
<dbReference type="InterPro" id="IPR005119">
    <property type="entry name" value="LysR_subst-bd"/>
</dbReference>